<keyword evidence="1 2" id="KW-0694">RNA-binding</keyword>
<reference evidence="5" key="1">
    <citation type="journal article" date="2021" name="New Phytol.">
        <title>Evolutionary innovations through gain and loss of genes in the ectomycorrhizal Boletales.</title>
        <authorList>
            <person name="Wu G."/>
            <person name="Miyauchi S."/>
            <person name="Morin E."/>
            <person name="Kuo A."/>
            <person name="Drula E."/>
            <person name="Varga T."/>
            <person name="Kohler A."/>
            <person name="Feng B."/>
            <person name="Cao Y."/>
            <person name="Lipzen A."/>
            <person name="Daum C."/>
            <person name="Hundley H."/>
            <person name="Pangilinan J."/>
            <person name="Johnson J."/>
            <person name="Barry K."/>
            <person name="LaButti K."/>
            <person name="Ng V."/>
            <person name="Ahrendt S."/>
            <person name="Min B."/>
            <person name="Choi I.G."/>
            <person name="Park H."/>
            <person name="Plett J.M."/>
            <person name="Magnuson J."/>
            <person name="Spatafora J.W."/>
            <person name="Nagy L.G."/>
            <person name="Henrissat B."/>
            <person name="Grigoriev I.V."/>
            <person name="Yang Z.L."/>
            <person name="Xu J."/>
            <person name="Martin F.M."/>
        </authorList>
    </citation>
    <scope>NUCLEOTIDE SEQUENCE</scope>
    <source>
        <strain evidence="5">KKN 215</strain>
    </source>
</reference>
<evidence type="ECO:0000256" key="2">
    <source>
        <dbReference type="PROSITE-ProRule" id="PRU01288"/>
    </source>
</evidence>
<dbReference type="EMBL" id="JAEVFJ010000032">
    <property type="protein sequence ID" value="KAH8092465.1"/>
    <property type="molecule type" value="Genomic_DNA"/>
</dbReference>
<evidence type="ECO:0000256" key="3">
    <source>
        <dbReference type="SAM" id="MobiDB-lite"/>
    </source>
</evidence>
<feature type="domain" description="XRRM" evidence="4">
    <location>
        <begin position="375"/>
        <end position="522"/>
    </location>
</feature>
<dbReference type="GO" id="GO:1990904">
    <property type="term" value="C:ribonucleoprotein complex"/>
    <property type="evidence" value="ECO:0007669"/>
    <property type="project" value="UniProtKB-UniRule"/>
</dbReference>
<accession>A0A8K0UII9</accession>
<dbReference type="Pfam" id="PF19977">
    <property type="entry name" value="xRRM"/>
    <property type="match status" value="1"/>
</dbReference>
<dbReference type="InterPro" id="IPR014886">
    <property type="entry name" value="La_xRRM"/>
</dbReference>
<dbReference type="OrthoDB" id="439993at2759"/>
<dbReference type="PROSITE" id="PS51939">
    <property type="entry name" value="XRRM"/>
    <property type="match status" value="1"/>
</dbReference>
<sequence length="522" mass="58665">MIPFIPRKVARKAAKPTTPSRTTDEATKTVQTAGPSKHILSAQNASASGNTLTPTLKGKERQIDAPPNEVYSDLLQLSLSDHALYLDATLRRMMESSREGYIPLTHLLRHSPYLSSLSPPPTEASVIKSVRAHSPDVFDVRVLFSEPSRALWFGNSSTTRDDSGGYEIRLKDWDDALKRARNTIRAEWESRTVYMENIPLHYRSIPGIYRFTSKMLGHSPSPQCVQSVSLPPHHRDKPDTQPKCKGFALVTMSDTDLARRLVEEWPWRRNQRTKEVGVEDDITREATKFGFRVLPKARWDQLKEEYLARRAKLVEQISSQASQHTAGQHENEDGEGEEYEDEEAPAPQPVAAKRKRSLTPVPDVPSANITTIYSPYPYNCLVFVKNIHPETNKTTLRTLFASAFDKAQVGNGGDGLDYVDFTKGMNSCYLRLATPEHTTHLLSYFSQTPTTQTHGLDNAGSTDSQKNKPIVMELVDGTREELYWGKVPEKVRRQAVEKAVRGSGITKGENVEGGQAQKKRRR</sequence>
<name>A0A8K0UII9_9AGAR</name>
<dbReference type="Gene3D" id="3.30.70.330">
    <property type="match status" value="1"/>
</dbReference>
<gene>
    <name evidence="5" type="ORF">BXZ70DRAFT_898273</name>
</gene>
<keyword evidence="6" id="KW-1185">Reference proteome</keyword>
<dbReference type="InterPro" id="IPR045537">
    <property type="entry name" value="Lar7_xRRM"/>
</dbReference>
<dbReference type="InterPro" id="IPR012677">
    <property type="entry name" value="Nucleotide-bd_a/b_plait_sf"/>
</dbReference>
<feature type="compositionally biased region" description="Polar residues" evidence="3">
    <location>
        <begin position="318"/>
        <end position="328"/>
    </location>
</feature>
<evidence type="ECO:0000256" key="1">
    <source>
        <dbReference type="ARBA" id="ARBA00022884"/>
    </source>
</evidence>
<comment type="caution">
    <text evidence="5">The sequence shown here is derived from an EMBL/GenBank/DDBJ whole genome shotgun (WGS) entry which is preliminary data.</text>
</comment>
<evidence type="ECO:0000259" key="4">
    <source>
        <dbReference type="PROSITE" id="PS51939"/>
    </source>
</evidence>
<feature type="region of interest" description="Disordered" evidence="3">
    <location>
        <begin position="498"/>
        <end position="522"/>
    </location>
</feature>
<feature type="region of interest" description="Disordered" evidence="3">
    <location>
        <begin position="9"/>
        <end position="55"/>
    </location>
</feature>
<dbReference type="Proteomes" id="UP000813824">
    <property type="component" value="Unassembled WGS sequence"/>
</dbReference>
<protein>
    <recommendedName>
        <fullName evidence="4">XRRM domain-containing protein</fullName>
    </recommendedName>
</protein>
<evidence type="ECO:0000313" key="6">
    <source>
        <dbReference type="Proteomes" id="UP000813824"/>
    </source>
</evidence>
<feature type="region of interest" description="Disordered" evidence="3">
    <location>
        <begin position="318"/>
        <end position="366"/>
    </location>
</feature>
<proteinExistence type="predicted"/>
<feature type="compositionally biased region" description="Polar residues" evidence="3">
    <location>
        <begin position="41"/>
        <end position="54"/>
    </location>
</feature>
<dbReference type="GO" id="GO:0070034">
    <property type="term" value="F:telomerase RNA binding"/>
    <property type="evidence" value="ECO:0007669"/>
    <property type="project" value="InterPro"/>
</dbReference>
<dbReference type="GO" id="GO:1904868">
    <property type="term" value="P:telomerase catalytic core complex assembly"/>
    <property type="evidence" value="ECO:0007669"/>
    <property type="project" value="InterPro"/>
</dbReference>
<dbReference type="AlphaFoldDB" id="A0A8K0UII9"/>
<evidence type="ECO:0000313" key="5">
    <source>
        <dbReference type="EMBL" id="KAH8092465.1"/>
    </source>
</evidence>
<organism evidence="5 6">
    <name type="scientific">Cristinia sonorae</name>
    <dbReference type="NCBI Taxonomy" id="1940300"/>
    <lineage>
        <taxon>Eukaryota</taxon>
        <taxon>Fungi</taxon>
        <taxon>Dikarya</taxon>
        <taxon>Basidiomycota</taxon>
        <taxon>Agaricomycotina</taxon>
        <taxon>Agaricomycetes</taxon>
        <taxon>Agaricomycetidae</taxon>
        <taxon>Agaricales</taxon>
        <taxon>Pleurotineae</taxon>
        <taxon>Stephanosporaceae</taxon>
        <taxon>Cristinia</taxon>
    </lineage>
</organism>
<feature type="compositionally biased region" description="Acidic residues" evidence="3">
    <location>
        <begin position="332"/>
        <end position="344"/>
    </location>
</feature>